<keyword evidence="2" id="KW-0436">Ligase</keyword>
<dbReference type="Proteomes" id="UP000019772">
    <property type="component" value="Chromosome"/>
</dbReference>
<organism evidence="2 3">
    <name type="scientific">Paenibacillus sabinae T27</name>
    <dbReference type="NCBI Taxonomy" id="1268072"/>
    <lineage>
        <taxon>Bacteria</taxon>
        <taxon>Bacillati</taxon>
        <taxon>Bacillota</taxon>
        <taxon>Bacilli</taxon>
        <taxon>Bacillales</taxon>
        <taxon>Paenibacillaceae</taxon>
        <taxon>Paenibacillus</taxon>
    </lineage>
</organism>
<dbReference type="KEGG" id="psab:PSAB_07460"/>
<dbReference type="HOGENOM" id="CLU_1494853_0_0_9"/>
<feature type="domain" description="ATP-dependent DNA ligase family profile" evidence="1">
    <location>
        <begin position="31"/>
        <end position="125"/>
    </location>
</feature>
<sequence length="180" mass="20494">MERPAGFGFRRVIFFRDRTFLLFYIGYRPGDKIKRLMTTQPAYYAIFDIVQYKGKDFWALPLMRHREVLVGLSIPSSSFGVLPHVEGAGETLFEQIKARGMEGVIGKRKDSLYETVRRSTAWQKVINWSYAEVFITGYRKAEFGWLAAIPGPSGTASAEIIELGTTPTHKRAFYGVPGNW</sequence>
<accession>X4ZXK9</accession>
<dbReference type="GO" id="GO:0006310">
    <property type="term" value="P:DNA recombination"/>
    <property type="evidence" value="ECO:0007669"/>
    <property type="project" value="InterPro"/>
</dbReference>
<dbReference type="GO" id="GO:0003910">
    <property type="term" value="F:DNA ligase (ATP) activity"/>
    <property type="evidence" value="ECO:0007669"/>
    <property type="project" value="InterPro"/>
</dbReference>
<proteinExistence type="predicted"/>
<protein>
    <submittedName>
        <fullName evidence="2">ATP-dependent DNA ligase</fullName>
    </submittedName>
</protein>
<dbReference type="Pfam" id="PF01068">
    <property type="entry name" value="DNA_ligase_A_M"/>
    <property type="match status" value="1"/>
</dbReference>
<dbReference type="AlphaFoldDB" id="X4ZXK9"/>
<keyword evidence="3" id="KW-1185">Reference proteome</keyword>
<dbReference type="RefSeq" id="WP_051529741.1">
    <property type="nucleotide sequence ID" value="NZ_CP004078.1"/>
</dbReference>
<name>X4ZXK9_9BACL</name>
<evidence type="ECO:0000313" key="3">
    <source>
        <dbReference type="Proteomes" id="UP000019772"/>
    </source>
</evidence>
<dbReference type="GO" id="GO:0006281">
    <property type="term" value="P:DNA repair"/>
    <property type="evidence" value="ECO:0007669"/>
    <property type="project" value="InterPro"/>
</dbReference>
<dbReference type="Gene3D" id="3.30.470.30">
    <property type="entry name" value="DNA ligase/mRNA capping enzyme"/>
    <property type="match status" value="1"/>
</dbReference>
<gene>
    <name evidence="2" type="ORF">PSAB_07460</name>
</gene>
<evidence type="ECO:0000259" key="1">
    <source>
        <dbReference type="Pfam" id="PF01068"/>
    </source>
</evidence>
<reference evidence="2 3" key="1">
    <citation type="journal article" date="2014" name="PLoS Genet.">
        <title>Comparative Genomic Analysis of N2-Fixing and Non-N2-Fixing Paenibacillus spp.: Organization, Evolution and Expression of the Nitrogen Fixation Genes.</title>
        <authorList>
            <person name="Xie J.B."/>
            <person name="Du Z."/>
            <person name="Bai L."/>
            <person name="Tian C."/>
            <person name="Zhang Y."/>
            <person name="Xie J.Y."/>
            <person name="Wang T."/>
            <person name="Liu X."/>
            <person name="Chen X."/>
            <person name="Cheng Q."/>
            <person name="Chen S."/>
            <person name="Li J."/>
        </authorList>
    </citation>
    <scope>NUCLEOTIDE SEQUENCE [LARGE SCALE GENOMIC DNA]</scope>
    <source>
        <strain evidence="2 3">T27</strain>
    </source>
</reference>
<dbReference type="EMBL" id="CP004078">
    <property type="protein sequence ID" value="AHV96424.1"/>
    <property type="molecule type" value="Genomic_DNA"/>
</dbReference>
<evidence type="ECO:0000313" key="2">
    <source>
        <dbReference type="EMBL" id="AHV96424.1"/>
    </source>
</evidence>
<dbReference type="SUPFAM" id="SSF56091">
    <property type="entry name" value="DNA ligase/mRNA capping enzyme, catalytic domain"/>
    <property type="match status" value="1"/>
</dbReference>
<dbReference type="InterPro" id="IPR012310">
    <property type="entry name" value="DNA_ligase_ATP-dep_cent"/>
</dbReference>
<dbReference type="eggNOG" id="COG1793">
    <property type="taxonomic scope" value="Bacteria"/>
</dbReference>
<dbReference type="STRING" id="1268072.PSAB_07460"/>
<dbReference type="GO" id="GO:0005524">
    <property type="term" value="F:ATP binding"/>
    <property type="evidence" value="ECO:0007669"/>
    <property type="project" value="InterPro"/>
</dbReference>